<accession>E9G0B3</accession>
<sequence>MFSMAPSALIKHRLNRIVEMMGWGKIKDDPKKPVQTGKTSDEINPSPSHQVSTPEPEPMEDKTIAREDSAKEGSREKPRKQFRFSMKSAKLPVVHGESSCVKLLQFRKFTENEIGDEMETPEMEDLPSEFEDEKKSNRWSKRKSYNLNTPAVKTPAEKSSKVVLYKFCRLSENAMENTTVQIHKEEEAKSTTVTEFLTQTGFLLEKPQKKPGKLQPKKESYFSIKSLPCNQNLIHHRNERRHLKYGKGFQKECQCIFCDSTSPLSPKCPECRLLHVPESSKTEKPTQIPFVCKCKWCQTKASVCSMCGRLIKKTETKESTKMQDKVTKPLVQPEVVEGRLQEGTEEQSH</sequence>
<feature type="compositionally biased region" description="Basic and acidic residues" evidence="1">
    <location>
        <begin position="59"/>
        <end position="76"/>
    </location>
</feature>
<proteinExistence type="predicted"/>
<evidence type="ECO:0000313" key="3">
    <source>
        <dbReference type="Proteomes" id="UP000000305"/>
    </source>
</evidence>
<evidence type="ECO:0000256" key="1">
    <source>
        <dbReference type="SAM" id="MobiDB-lite"/>
    </source>
</evidence>
<evidence type="ECO:0000313" key="2">
    <source>
        <dbReference type="EMBL" id="EFX86876.1"/>
    </source>
</evidence>
<name>E9G0B3_DAPPU</name>
<feature type="compositionally biased region" description="Polar residues" evidence="1">
    <location>
        <begin position="36"/>
        <end position="53"/>
    </location>
</feature>
<protein>
    <submittedName>
        <fullName evidence="2">Uncharacterized protein</fullName>
    </submittedName>
</protein>
<feature type="region of interest" description="Disordered" evidence="1">
    <location>
        <begin position="26"/>
        <end position="83"/>
    </location>
</feature>
<dbReference type="HOGENOM" id="CLU_795166_0_0_1"/>
<dbReference type="KEGG" id="dpx:DAPPUDRAFT_97016"/>
<feature type="region of interest" description="Disordered" evidence="1">
    <location>
        <begin position="318"/>
        <end position="349"/>
    </location>
</feature>
<dbReference type="EMBL" id="GL732528">
    <property type="protein sequence ID" value="EFX86876.1"/>
    <property type="molecule type" value="Genomic_DNA"/>
</dbReference>
<feature type="compositionally biased region" description="Basic and acidic residues" evidence="1">
    <location>
        <begin position="336"/>
        <end position="349"/>
    </location>
</feature>
<keyword evidence="3" id="KW-1185">Reference proteome</keyword>
<feature type="compositionally biased region" description="Basic and acidic residues" evidence="1">
    <location>
        <begin position="318"/>
        <end position="327"/>
    </location>
</feature>
<dbReference type="InParanoid" id="E9G0B3"/>
<dbReference type="Proteomes" id="UP000000305">
    <property type="component" value="Unassembled WGS sequence"/>
</dbReference>
<dbReference type="AlphaFoldDB" id="E9G0B3"/>
<gene>
    <name evidence="2" type="ORF">DAPPUDRAFT_97016</name>
</gene>
<organism evidence="2 3">
    <name type="scientific">Daphnia pulex</name>
    <name type="common">Water flea</name>
    <dbReference type="NCBI Taxonomy" id="6669"/>
    <lineage>
        <taxon>Eukaryota</taxon>
        <taxon>Metazoa</taxon>
        <taxon>Ecdysozoa</taxon>
        <taxon>Arthropoda</taxon>
        <taxon>Crustacea</taxon>
        <taxon>Branchiopoda</taxon>
        <taxon>Diplostraca</taxon>
        <taxon>Cladocera</taxon>
        <taxon>Anomopoda</taxon>
        <taxon>Daphniidae</taxon>
        <taxon>Daphnia</taxon>
    </lineage>
</organism>
<reference evidence="2 3" key="1">
    <citation type="journal article" date="2011" name="Science">
        <title>The ecoresponsive genome of Daphnia pulex.</title>
        <authorList>
            <person name="Colbourne J.K."/>
            <person name="Pfrender M.E."/>
            <person name="Gilbert D."/>
            <person name="Thomas W.K."/>
            <person name="Tucker A."/>
            <person name="Oakley T.H."/>
            <person name="Tokishita S."/>
            <person name="Aerts A."/>
            <person name="Arnold G.J."/>
            <person name="Basu M.K."/>
            <person name="Bauer D.J."/>
            <person name="Caceres C.E."/>
            <person name="Carmel L."/>
            <person name="Casola C."/>
            <person name="Choi J.H."/>
            <person name="Detter J.C."/>
            <person name="Dong Q."/>
            <person name="Dusheyko S."/>
            <person name="Eads B.D."/>
            <person name="Frohlich T."/>
            <person name="Geiler-Samerotte K.A."/>
            <person name="Gerlach D."/>
            <person name="Hatcher P."/>
            <person name="Jogdeo S."/>
            <person name="Krijgsveld J."/>
            <person name="Kriventseva E.V."/>
            <person name="Kultz D."/>
            <person name="Laforsch C."/>
            <person name="Lindquist E."/>
            <person name="Lopez J."/>
            <person name="Manak J.R."/>
            <person name="Muller J."/>
            <person name="Pangilinan J."/>
            <person name="Patwardhan R.P."/>
            <person name="Pitluck S."/>
            <person name="Pritham E.J."/>
            <person name="Rechtsteiner A."/>
            <person name="Rho M."/>
            <person name="Rogozin I.B."/>
            <person name="Sakarya O."/>
            <person name="Salamov A."/>
            <person name="Schaack S."/>
            <person name="Shapiro H."/>
            <person name="Shiga Y."/>
            <person name="Skalitzky C."/>
            <person name="Smith Z."/>
            <person name="Souvorov A."/>
            <person name="Sung W."/>
            <person name="Tang Z."/>
            <person name="Tsuchiya D."/>
            <person name="Tu H."/>
            <person name="Vos H."/>
            <person name="Wang M."/>
            <person name="Wolf Y.I."/>
            <person name="Yamagata H."/>
            <person name="Yamada T."/>
            <person name="Ye Y."/>
            <person name="Shaw J.R."/>
            <person name="Andrews J."/>
            <person name="Crease T.J."/>
            <person name="Tang H."/>
            <person name="Lucas S.M."/>
            <person name="Robertson H.M."/>
            <person name="Bork P."/>
            <person name="Koonin E.V."/>
            <person name="Zdobnov E.M."/>
            <person name="Grigoriev I.V."/>
            <person name="Lynch M."/>
            <person name="Boore J.L."/>
        </authorList>
    </citation>
    <scope>NUCLEOTIDE SEQUENCE [LARGE SCALE GENOMIC DNA]</scope>
</reference>